<dbReference type="SUPFAM" id="SSF56112">
    <property type="entry name" value="Protein kinase-like (PK-like)"/>
    <property type="match status" value="1"/>
</dbReference>
<dbReference type="EC" id="2.7.1.81" evidence="7"/>
<dbReference type="Proteomes" id="UP000465622">
    <property type="component" value="Chromosome"/>
</dbReference>
<accession>A0ABM7I4K5</accession>
<reference evidence="11 12" key="1">
    <citation type="journal article" date="2019" name="Emerg. Microbes Infect.">
        <title>Comprehensive subspecies identification of 175 nontuberculous mycobacteria species based on 7547 genomic profiles.</title>
        <authorList>
            <person name="Matsumoto Y."/>
            <person name="Kinjo T."/>
            <person name="Motooka D."/>
            <person name="Nabeya D."/>
            <person name="Jung N."/>
            <person name="Uechi K."/>
            <person name="Horii T."/>
            <person name="Iida T."/>
            <person name="Fujita J."/>
            <person name="Nakamura S."/>
        </authorList>
    </citation>
    <scope>NUCLEOTIDE SEQUENCE [LARGE SCALE GENOMIC DNA]</scope>
    <source>
        <strain evidence="11 12">JCM 12375</strain>
    </source>
</reference>
<evidence type="ECO:0000256" key="4">
    <source>
        <dbReference type="ARBA" id="ARBA00022777"/>
    </source>
</evidence>
<evidence type="ECO:0000259" key="10">
    <source>
        <dbReference type="Pfam" id="PF01636"/>
    </source>
</evidence>
<name>A0ABM7I4K5_MYCME</name>
<evidence type="ECO:0000256" key="5">
    <source>
        <dbReference type="ARBA" id="ARBA00036820"/>
    </source>
</evidence>
<keyword evidence="12" id="KW-1185">Reference proteome</keyword>
<feature type="domain" description="Aminoglycoside phosphotransferase" evidence="10">
    <location>
        <begin position="56"/>
        <end position="287"/>
    </location>
</feature>
<feature type="region of interest" description="Disordered" evidence="9">
    <location>
        <begin position="1"/>
        <end position="34"/>
    </location>
</feature>
<gene>
    <name evidence="11" type="ORF">MMAGJ_71230</name>
</gene>
<dbReference type="PANTHER" id="PTHR21064:SF1">
    <property type="entry name" value="HYDROXYLYSINE KINASE"/>
    <property type="match status" value="1"/>
</dbReference>
<evidence type="ECO:0000256" key="3">
    <source>
        <dbReference type="ARBA" id="ARBA00022679"/>
    </source>
</evidence>
<dbReference type="PANTHER" id="PTHR21064">
    <property type="entry name" value="AMINOGLYCOSIDE PHOSPHOTRANSFERASE DOMAIN-CONTAINING PROTEIN-RELATED"/>
    <property type="match status" value="1"/>
</dbReference>
<protein>
    <recommendedName>
        <fullName evidence="8">Hydroxylysine kinase</fullName>
        <ecNumber evidence="7">2.7.1.81</ecNumber>
    </recommendedName>
</protein>
<organism evidence="11 12">
    <name type="scientific">Mycolicibacterium mageritense</name>
    <name type="common">Mycobacterium mageritense</name>
    <dbReference type="NCBI Taxonomy" id="53462"/>
    <lineage>
        <taxon>Bacteria</taxon>
        <taxon>Bacillati</taxon>
        <taxon>Actinomycetota</taxon>
        <taxon>Actinomycetes</taxon>
        <taxon>Mycobacteriales</taxon>
        <taxon>Mycobacteriaceae</taxon>
        <taxon>Mycolicibacterium</taxon>
    </lineage>
</organism>
<dbReference type="EMBL" id="AP022567">
    <property type="protein sequence ID" value="BBX37841.1"/>
    <property type="molecule type" value="Genomic_DNA"/>
</dbReference>
<comment type="function">
    <text evidence="6">Catalyzes the GTP-dependent phosphorylation of 5-hydroxy-L-lysine.</text>
</comment>
<dbReference type="InterPro" id="IPR002575">
    <property type="entry name" value="Aminoglycoside_PTrfase"/>
</dbReference>
<evidence type="ECO:0000256" key="9">
    <source>
        <dbReference type="SAM" id="MobiDB-lite"/>
    </source>
</evidence>
<sequence length="365" mass="40359">MRSDICMDSRSLASERQTDQRSVDSTAPGSPDVPISVIADALRETYGLDVIDAKPAGGEVDMNVRVDTESGRFLVKISAPRGEDERWRDDILCHVAREAPWLPVPHLVANLQGATSTPLIDGIAGWQMRVFNWLEGDLLAHVSPTLKLLGDLGRSSAELTEALLSFDDASMATHPWDLRTAVETLQDNIPFLRSSEHADAVRRVLDIFDAVQPLLGQLPRATVHHDLNDYNILVMSDVEGRQRISGILDFNDALRTFRVADPAIAAAYAMLRQSAPIDAAAAVVSGYHFRSALSDAELEAVLPLAATRLCLNATLWTRRTADLEHTEAVKYGRCRMADTWPAVEHISRVDPRWALDRIRRACRLT</sequence>
<proteinExistence type="predicted"/>
<evidence type="ECO:0000313" key="11">
    <source>
        <dbReference type="EMBL" id="BBX37841.1"/>
    </source>
</evidence>
<dbReference type="Gene3D" id="3.90.1200.10">
    <property type="match status" value="1"/>
</dbReference>
<evidence type="ECO:0000313" key="12">
    <source>
        <dbReference type="Proteomes" id="UP000465622"/>
    </source>
</evidence>
<keyword evidence="4" id="KW-0418">Kinase</keyword>
<dbReference type="Pfam" id="PF01636">
    <property type="entry name" value="APH"/>
    <property type="match status" value="1"/>
</dbReference>
<dbReference type="InterPro" id="IPR011009">
    <property type="entry name" value="Kinase-like_dom_sf"/>
</dbReference>
<comment type="catalytic activity">
    <reaction evidence="5">
        <text>(5R)-5-hydroxy-L-lysine + GTP = (5R)-5-phosphooxy-L-lysine + GDP + H(+)</text>
        <dbReference type="Rhea" id="RHEA:19049"/>
        <dbReference type="ChEBI" id="CHEBI:15378"/>
        <dbReference type="ChEBI" id="CHEBI:37565"/>
        <dbReference type="ChEBI" id="CHEBI:57882"/>
        <dbReference type="ChEBI" id="CHEBI:58189"/>
        <dbReference type="ChEBI" id="CHEBI:58357"/>
        <dbReference type="EC" id="2.7.1.81"/>
    </reaction>
</comment>
<dbReference type="InterPro" id="IPR050249">
    <property type="entry name" value="Pseudomonas-type_ThrB"/>
</dbReference>
<evidence type="ECO:0000256" key="2">
    <source>
        <dbReference type="ARBA" id="ARBA00022490"/>
    </source>
</evidence>
<keyword evidence="3" id="KW-0808">Transferase</keyword>
<comment type="subcellular location">
    <subcellularLocation>
        <location evidence="1">Cytoplasm</location>
    </subcellularLocation>
</comment>
<keyword evidence="2" id="KW-0963">Cytoplasm</keyword>
<evidence type="ECO:0000256" key="8">
    <source>
        <dbReference type="ARBA" id="ARBA00040505"/>
    </source>
</evidence>
<evidence type="ECO:0000256" key="1">
    <source>
        <dbReference type="ARBA" id="ARBA00004496"/>
    </source>
</evidence>
<evidence type="ECO:0000256" key="6">
    <source>
        <dbReference type="ARBA" id="ARBA00037368"/>
    </source>
</evidence>
<evidence type="ECO:0000256" key="7">
    <source>
        <dbReference type="ARBA" id="ARBA00038873"/>
    </source>
</evidence>